<reference evidence="2 3" key="1">
    <citation type="journal article" date="2014" name="Proc. Natl. Acad. Sci. U.S.A.">
        <title>Functional type 2 photosynthetic reaction centers found in the rare bacterial phylum Gemmatimonadetes.</title>
        <authorList>
            <person name="Zeng Y."/>
            <person name="Feng F."/>
            <person name="Medova H."/>
            <person name="Dean J."/>
            <person name="Koblizek M."/>
        </authorList>
    </citation>
    <scope>NUCLEOTIDE SEQUENCE [LARGE SCALE GENOMIC DNA]</scope>
    <source>
        <strain evidence="2 3">AP64</strain>
    </source>
</reference>
<dbReference type="EMBL" id="CP011454">
    <property type="protein sequence ID" value="AMW04156.1"/>
    <property type="molecule type" value="Genomic_DNA"/>
</dbReference>
<dbReference type="InterPro" id="IPR029044">
    <property type="entry name" value="Nucleotide-diphossugar_trans"/>
</dbReference>
<accession>A0A143BGI3</accession>
<dbReference type="Gene3D" id="3.90.550.10">
    <property type="entry name" value="Spore Coat Polysaccharide Biosynthesis Protein SpsA, Chain A"/>
    <property type="match status" value="1"/>
</dbReference>
<evidence type="ECO:0000259" key="1">
    <source>
        <dbReference type="Pfam" id="PF00535"/>
    </source>
</evidence>
<dbReference type="InterPro" id="IPR001173">
    <property type="entry name" value="Glyco_trans_2-like"/>
</dbReference>
<dbReference type="Proteomes" id="UP000076404">
    <property type="component" value="Chromosome"/>
</dbReference>
<protein>
    <recommendedName>
        <fullName evidence="1">Glycosyltransferase 2-like domain-containing protein</fullName>
    </recommendedName>
</protein>
<dbReference type="RefSeq" id="WP_026850208.1">
    <property type="nucleotide sequence ID" value="NZ_CP011454.1"/>
</dbReference>
<dbReference type="KEGG" id="gph:GEMMAAP_03525"/>
<organism evidence="2 3">
    <name type="scientific">Gemmatimonas phototrophica</name>
    <dbReference type="NCBI Taxonomy" id="1379270"/>
    <lineage>
        <taxon>Bacteria</taxon>
        <taxon>Pseudomonadati</taxon>
        <taxon>Gemmatimonadota</taxon>
        <taxon>Gemmatimonadia</taxon>
        <taxon>Gemmatimonadales</taxon>
        <taxon>Gemmatimonadaceae</taxon>
        <taxon>Gemmatimonas</taxon>
    </lineage>
</organism>
<evidence type="ECO:0000313" key="3">
    <source>
        <dbReference type="Proteomes" id="UP000076404"/>
    </source>
</evidence>
<dbReference type="Pfam" id="PF00535">
    <property type="entry name" value="Glycos_transf_2"/>
    <property type="match status" value="1"/>
</dbReference>
<feature type="domain" description="Glycosyltransferase 2-like" evidence="1">
    <location>
        <begin position="9"/>
        <end position="124"/>
    </location>
</feature>
<evidence type="ECO:0000313" key="2">
    <source>
        <dbReference type="EMBL" id="AMW04156.1"/>
    </source>
</evidence>
<dbReference type="AlphaFoldDB" id="A0A143BGI3"/>
<reference evidence="2 3" key="2">
    <citation type="journal article" date="2016" name="Environ. Microbiol. Rep.">
        <title>Metagenomic evidence for the presence of phototrophic Gemmatimonadetes bacteria in diverse environments.</title>
        <authorList>
            <person name="Zeng Y."/>
            <person name="Baumbach J."/>
            <person name="Barbosa E.G."/>
            <person name="Azevedo V."/>
            <person name="Zhang C."/>
            <person name="Koblizek M."/>
        </authorList>
    </citation>
    <scope>NUCLEOTIDE SEQUENCE [LARGE SCALE GENOMIC DNA]</scope>
    <source>
        <strain evidence="2 3">AP64</strain>
    </source>
</reference>
<dbReference type="OrthoDB" id="9785185at2"/>
<dbReference type="PANTHER" id="PTHR43685:SF11">
    <property type="entry name" value="GLYCOSYLTRANSFERASE TAGX-RELATED"/>
    <property type="match status" value="1"/>
</dbReference>
<dbReference type="InterPro" id="IPR050834">
    <property type="entry name" value="Glycosyltransf_2"/>
</dbReference>
<sequence length="302" mass="34010">MSSDTPLVSVIIPFRNDEATIISALDSVFQQTWPAVEVLLCDDRSDDRSVELVRERLSQNNRHETQLLLAVGAGAAAARNTAIKAMRGDYAAFLDADDLWFPQKLERCMAELLSREVQVVGHAEEWRREGHPVKVVRYRQLLSPDVPLPLSVYRQNPFSTSAIVVRREALMAAGSFDEKLPSAEDYDYWLRLVLVPGVRVSILDDVLGVYTLREGSESSRVHARHEAMLTIGARYAAIVAAGRLLPKLEHWRYRSRVRLSSGVRFFASGKRVRGLGLVAVALLLWPFRGDVVRHLLARWRSA</sequence>
<dbReference type="SUPFAM" id="SSF53448">
    <property type="entry name" value="Nucleotide-diphospho-sugar transferases"/>
    <property type="match status" value="1"/>
</dbReference>
<name>A0A143BGI3_9BACT</name>
<dbReference type="PANTHER" id="PTHR43685">
    <property type="entry name" value="GLYCOSYLTRANSFERASE"/>
    <property type="match status" value="1"/>
</dbReference>
<keyword evidence="3" id="KW-1185">Reference proteome</keyword>
<dbReference type="CDD" id="cd00761">
    <property type="entry name" value="Glyco_tranf_GTA_type"/>
    <property type="match status" value="1"/>
</dbReference>
<gene>
    <name evidence="2" type="ORF">GEMMAAP_03525</name>
</gene>
<proteinExistence type="predicted"/>
<dbReference type="STRING" id="1379270.GEMMAAP_03525"/>